<accession>A0A0A9A4U7</accession>
<evidence type="ECO:0000313" key="1">
    <source>
        <dbReference type="EMBL" id="JAD46679.1"/>
    </source>
</evidence>
<reference evidence="1" key="1">
    <citation type="submission" date="2014-09" db="EMBL/GenBank/DDBJ databases">
        <authorList>
            <person name="Magalhaes I.L.F."/>
            <person name="Oliveira U."/>
            <person name="Santos F.R."/>
            <person name="Vidigal T.H.D.A."/>
            <person name="Brescovit A.D."/>
            <person name="Santos A.J."/>
        </authorList>
    </citation>
    <scope>NUCLEOTIDE SEQUENCE</scope>
    <source>
        <tissue evidence="1">Shoot tissue taken approximately 20 cm above the soil surface</tissue>
    </source>
</reference>
<protein>
    <submittedName>
        <fullName evidence="1">Uncharacterized protein</fullName>
    </submittedName>
</protein>
<dbReference type="AlphaFoldDB" id="A0A0A9A4U7"/>
<reference evidence="1" key="2">
    <citation type="journal article" date="2015" name="Data Brief">
        <title>Shoot transcriptome of the giant reed, Arundo donax.</title>
        <authorList>
            <person name="Barrero R.A."/>
            <person name="Guerrero F.D."/>
            <person name="Moolhuijzen P."/>
            <person name="Goolsby J.A."/>
            <person name="Tidwell J."/>
            <person name="Bellgard S.E."/>
            <person name="Bellgard M.I."/>
        </authorList>
    </citation>
    <scope>NUCLEOTIDE SEQUENCE</scope>
    <source>
        <tissue evidence="1">Shoot tissue taken approximately 20 cm above the soil surface</tissue>
    </source>
</reference>
<proteinExistence type="predicted"/>
<sequence length="23" mass="2695">MKIDSWDEVLQPIYTNLITNSTL</sequence>
<dbReference type="EMBL" id="GBRH01251216">
    <property type="protein sequence ID" value="JAD46679.1"/>
    <property type="molecule type" value="Transcribed_RNA"/>
</dbReference>
<name>A0A0A9A4U7_ARUDO</name>
<organism evidence="1">
    <name type="scientific">Arundo donax</name>
    <name type="common">Giant reed</name>
    <name type="synonym">Donax arundinaceus</name>
    <dbReference type="NCBI Taxonomy" id="35708"/>
    <lineage>
        <taxon>Eukaryota</taxon>
        <taxon>Viridiplantae</taxon>
        <taxon>Streptophyta</taxon>
        <taxon>Embryophyta</taxon>
        <taxon>Tracheophyta</taxon>
        <taxon>Spermatophyta</taxon>
        <taxon>Magnoliopsida</taxon>
        <taxon>Liliopsida</taxon>
        <taxon>Poales</taxon>
        <taxon>Poaceae</taxon>
        <taxon>PACMAD clade</taxon>
        <taxon>Arundinoideae</taxon>
        <taxon>Arundineae</taxon>
        <taxon>Arundo</taxon>
    </lineage>
</organism>